<dbReference type="SUPFAM" id="SSF53756">
    <property type="entry name" value="UDP-Glycosyltransferase/glycogen phosphorylase"/>
    <property type="match status" value="1"/>
</dbReference>
<comment type="caution">
    <text evidence="4">The sequence shown here is derived from an EMBL/GenBank/DDBJ whole genome shotgun (WGS) entry which is preliminary data.</text>
</comment>
<dbReference type="GO" id="GO:0016757">
    <property type="term" value="F:glycosyltransferase activity"/>
    <property type="evidence" value="ECO:0007669"/>
    <property type="project" value="UniProtKB-ARBA"/>
</dbReference>
<keyword evidence="2" id="KW-1133">Transmembrane helix</keyword>
<evidence type="ECO:0000256" key="1">
    <source>
        <dbReference type="ARBA" id="ARBA00022679"/>
    </source>
</evidence>
<keyword evidence="1 4" id="KW-0808">Transferase</keyword>
<dbReference type="EMBL" id="DPVG01000182">
    <property type="protein sequence ID" value="HCK24120.1"/>
    <property type="molecule type" value="Genomic_DNA"/>
</dbReference>
<accession>A0A3D2SF38</accession>
<keyword evidence="2" id="KW-0472">Membrane</keyword>
<protein>
    <submittedName>
        <fullName evidence="4">Glycosyltransferase WbuB</fullName>
    </submittedName>
</protein>
<reference evidence="4 5" key="1">
    <citation type="journal article" date="2018" name="Nat. Biotechnol.">
        <title>A standardized bacterial taxonomy based on genome phylogeny substantially revises the tree of life.</title>
        <authorList>
            <person name="Parks D.H."/>
            <person name="Chuvochina M."/>
            <person name="Waite D.W."/>
            <person name="Rinke C."/>
            <person name="Skarshewski A."/>
            <person name="Chaumeil P.A."/>
            <person name="Hugenholtz P."/>
        </authorList>
    </citation>
    <scope>NUCLEOTIDE SEQUENCE [LARGE SCALE GENOMIC DNA]</scope>
    <source>
        <strain evidence="4">UBA9667</strain>
    </source>
</reference>
<proteinExistence type="predicted"/>
<dbReference type="Gene3D" id="3.40.50.2000">
    <property type="entry name" value="Glycogen Phosphorylase B"/>
    <property type="match status" value="2"/>
</dbReference>
<dbReference type="Proteomes" id="UP000263098">
    <property type="component" value="Unassembled WGS sequence"/>
</dbReference>
<gene>
    <name evidence="4" type="ORF">DHW31_04920</name>
</gene>
<organism evidence="4 5">
    <name type="scientific">Bacteroides graminisolvens</name>
    <dbReference type="NCBI Taxonomy" id="477666"/>
    <lineage>
        <taxon>Bacteria</taxon>
        <taxon>Pseudomonadati</taxon>
        <taxon>Bacteroidota</taxon>
        <taxon>Bacteroidia</taxon>
        <taxon>Bacteroidales</taxon>
        <taxon>Bacteroidaceae</taxon>
        <taxon>Bacteroides</taxon>
    </lineage>
</organism>
<dbReference type="AlphaFoldDB" id="A0A3D2SF38"/>
<evidence type="ECO:0000313" key="4">
    <source>
        <dbReference type="EMBL" id="HCK24120.1"/>
    </source>
</evidence>
<evidence type="ECO:0000259" key="3">
    <source>
        <dbReference type="Pfam" id="PF13439"/>
    </source>
</evidence>
<dbReference type="PANTHER" id="PTHR46401">
    <property type="entry name" value="GLYCOSYLTRANSFERASE WBBK-RELATED"/>
    <property type="match status" value="1"/>
</dbReference>
<feature type="transmembrane region" description="Helical" evidence="2">
    <location>
        <begin position="91"/>
        <end position="111"/>
    </location>
</feature>
<name>A0A3D2SF38_9BACE</name>
<dbReference type="PANTHER" id="PTHR46401:SF2">
    <property type="entry name" value="GLYCOSYLTRANSFERASE WBBK-RELATED"/>
    <property type="match status" value="1"/>
</dbReference>
<sequence length="415" mass="47616">MEHTQKKILIHSLIFSPDGVSTAYLYNDIALAFKKRGYDVVVLSTTPHFNVVEEQLSEQPMKWGIWGLYKKSLFKGIPVYHVPQKKFKSTILRLLGFIYWHIISFFAGLFIKNVDIIVSPSPPLTIGRINNFLGWLKGCKVVYNVQEIYPDILNKPETSLIHRYLRGMEMRVYNNSAAVTTIDQIFYDTIVGRFKDKSKLHIIPNFVDTDLYHEGVSTEALDKNLFPENDSIKLLYAGNIGFAQDWEPLVQLADKTRELNVEYFLIGMGVKKKWVEEQKTALGLDRLHILDYQPRHLMPAILAYSDLQYIFMTPEQEGMGFPSKVYTIMACGRPLLVCSGENTPIVNFLNPVGCAKLITNHNLEQKTNEMAEWLKGITREKLHEMGAKGEKTIQEKYTKEIVANQYVDLVDSLLK</sequence>
<keyword evidence="2" id="KW-0812">Transmembrane</keyword>
<dbReference type="Pfam" id="PF13439">
    <property type="entry name" value="Glyco_transf_4"/>
    <property type="match status" value="1"/>
</dbReference>
<evidence type="ECO:0000256" key="2">
    <source>
        <dbReference type="SAM" id="Phobius"/>
    </source>
</evidence>
<dbReference type="GO" id="GO:0009103">
    <property type="term" value="P:lipopolysaccharide biosynthetic process"/>
    <property type="evidence" value="ECO:0007669"/>
    <property type="project" value="TreeGrafter"/>
</dbReference>
<dbReference type="InterPro" id="IPR028098">
    <property type="entry name" value="Glyco_trans_4-like_N"/>
</dbReference>
<dbReference type="CDD" id="cd03794">
    <property type="entry name" value="GT4_WbuB-like"/>
    <property type="match status" value="1"/>
</dbReference>
<feature type="domain" description="Glycosyltransferase subfamily 4-like N-terminal" evidence="3">
    <location>
        <begin position="28"/>
        <end position="210"/>
    </location>
</feature>
<evidence type="ECO:0000313" key="5">
    <source>
        <dbReference type="Proteomes" id="UP000263098"/>
    </source>
</evidence>